<dbReference type="Pfam" id="PF11012">
    <property type="entry name" value="DUF2850"/>
    <property type="match status" value="1"/>
</dbReference>
<dbReference type="Proteomes" id="UP001253463">
    <property type="component" value="Unassembled WGS sequence"/>
</dbReference>
<dbReference type="AlphaFoldDB" id="A0AAI9CRA1"/>
<evidence type="ECO:0000313" key="3">
    <source>
        <dbReference type="Proteomes" id="UP001253463"/>
    </source>
</evidence>
<dbReference type="InterPro" id="IPR021271">
    <property type="entry name" value="DUF2850"/>
</dbReference>
<evidence type="ECO:0000313" key="2">
    <source>
        <dbReference type="EMBL" id="ELN6931180.1"/>
    </source>
</evidence>
<keyword evidence="1" id="KW-0472">Membrane</keyword>
<evidence type="ECO:0000256" key="1">
    <source>
        <dbReference type="SAM" id="Phobius"/>
    </source>
</evidence>
<sequence length="171" mass="19857">MNTSKTTNENRKLDDNREEAERRRRIRRILIASTVTLFFLALVTYFSYRIYIEYQKYIDPSNVYGDWIEIGAPPYQTEILTLSDKGVYRNNRLIATSYQFNGKRITIETGIGLTVYQLAGNANSPQLRRIIPDSPTQRLVKKGYEDTILQSVDGAAQDRRQALREHFDLSN</sequence>
<gene>
    <name evidence="2" type="ORF">RZY48_000552</name>
</gene>
<accession>A0AAI9CRA1</accession>
<reference evidence="2" key="1">
    <citation type="submission" date="2023-10" db="EMBL/GenBank/DDBJ databases">
        <authorList>
            <consortium name="PulseNet: The National Subtyping Network for Foodborne Disease Surveillance"/>
        </authorList>
    </citation>
    <scope>NUCLEOTIDE SEQUENCE</scope>
    <source>
        <strain evidence="2">PNUSAV004886</strain>
    </source>
</reference>
<dbReference type="EMBL" id="ABNSCA010000001">
    <property type="protein sequence ID" value="ELN6931180.1"/>
    <property type="molecule type" value="Genomic_DNA"/>
</dbReference>
<organism evidence="2 3">
    <name type="scientific">Vibrio navarrensis</name>
    <dbReference type="NCBI Taxonomy" id="29495"/>
    <lineage>
        <taxon>Bacteria</taxon>
        <taxon>Pseudomonadati</taxon>
        <taxon>Pseudomonadota</taxon>
        <taxon>Gammaproteobacteria</taxon>
        <taxon>Vibrionales</taxon>
        <taxon>Vibrionaceae</taxon>
        <taxon>Vibrio</taxon>
    </lineage>
</organism>
<keyword evidence="1" id="KW-0812">Transmembrane</keyword>
<name>A0AAI9CRA1_9VIBR</name>
<protein>
    <submittedName>
        <fullName evidence="2">DUF2850 domain-containing protein</fullName>
    </submittedName>
</protein>
<keyword evidence="1" id="KW-1133">Transmembrane helix</keyword>
<proteinExistence type="predicted"/>
<comment type="caution">
    <text evidence="2">The sequence shown here is derived from an EMBL/GenBank/DDBJ whole genome shotgun (WGS) entry which is preliminary data.</text>
</comment>
<feature type="transmembrane region" description="Helical" evidence="1">
    <location>
        <begin position="29"/>
        <end position="48"/>
    </location>
</feature>